<feature type="compositionally biased region" description="Low complexity" evidence="1">
    <location>
        <begin position="29"/>
        <end position="56"/>
    </location>
</feature>
<name>A0A246WKM5_9BURK</name>
<dbReference type="AlphaFoldDB" id="A0A246WKM5"/>
<dbReference type="RefSeq" id="WP_088752595.1">
    <property type="nucleotide sequence ID" value="NZ_NJGU01000015.1"/>
</dbReference>
<feature type="compositionally biased region" description="Low complexity" evidence="1">
    <location>
        <begin position="1"/>
        <end position="22"/>
    </location>
</feature>
<organism evidence="3 4">
    <name type="scientific">Herbaspirillum robiniae</name>
    <dbReference type="NCBI Taxonomy" id="2014887"/>
    <lineage>
        <taxon>Bacteria</taxon>
        <taxon>Pseudomonadati</taxon>
        <taxon>Pseudomonadota</taxon>
        <taxon>Betaproteobacteria</taxon>
        <taxon>Burkholderiales</taxon>
        <taxon>Oxalobacteraceae</taxon>
        <taxon>Herbaspirillum</taxon>
    </lineage>
</organism>
<dbReference type="SMART" id="SM00151">
    <property type="entry name" value="SWIB"/>
    <property type="match status" value="1"/>
</dbReference>
<dbReference type="EMBL" id="NJGU01000015">
    <property type="protein sequence ID" value="OWY26876.1"/>
    <property type="molecule type" value="Genomic_DNA"/>
</dbReference>
<evidence type="ECO:0000259" key="2">
    <source>
        <dbReference type="PROSITE" id="PS51925"/>
    </source>
</evidence>
<proteinExistence type="predicted"/>
<dbReference type="PROSITE" id="PS51925">
    <property type="entry name" value="SWIB_MDM2"/>
    <property type="match status" value="1"/>
</dbReference>
<dbReference type="CDD" id="cd10567">
    <property type="entry name" value="SWIB-MDM2_like"/>
    <property type="match status" value="1"/>
</dbReference>
<sequence>MATAKKPAAAVKKPAAKTAAKPAAKKPAAKAAAPKAAPKAAAKPAAKPAAKAAPKAAPKKAAAKTAAKPAAKKPAAKRTPNAAFMKPLTPSAALGEVVGSKPLPRTEVTKKVWEYIKKHKLQNTENKRNIDADDKLKAIFGGKKQVTMFEMTKLISAHLS</sequence>
<protein>
    <recommendedName>
        <fullName evidence="2">DM2 domain-containing protein</fullName>
    </recommendedName>
</protein>
<dbReference type="InterPro" id="IPR003121">
    <property type="entry name" value="SWIB_MDM2_domain"/>
</dbReference>
<dbReference type="SUPFAM" id="SSF47592">
    <property type="entry name" value="SWIB/MDM2 domain"/>
    <property type="match status" value="1"/>
</dbReference>
<evidence type="ECO:0000313" key="4">
    <source>
        <dbReference type="Proteomes" id="UP000197596"/>
    </source>
</evidence>
<evidence type="ECO:0000256" key="1">
    <source>
        <dbReference type="SAM" id="MobiDB-lite"/>
    </source>
</evidence>
<dbReference type="Proteomes" id="UP000197596">
    <property type="component" value="Unassembled WGS sequence"/>
</dbReference>
<reference evidence="3 4" key="1">
    <citation type="submission" date="2017-06" db="EMBL/GenBank/DDBJ databases">
        <title>Herbaspirillum phytohormonus sp. nov., isolated from the root nodule of Robinia pseudoacacia in lead-zinc mine.</title>
        <authorList>
            <person name="Fan M."/>
            <person name="Lin Y."/>
        </authorList>
    </citation>
    <scope>NUCLEOTIDE SEQUENCE [LARGE SCALE GENOMIC DNA]</scope>
    <source>
        <strain evidence="3 4">HZ10</strain>
    </source>
</reference>
<dbReference type="PANTHER" id="PTHR13844">
    <property type="entry name" value="SWI/SNF-RELATED MATRIX-ASSOCIATED ACTIN-DEPENDENT REGULATOR OF CHROMATIN SUBFAMILY D"/>
    <property type="match status" value="1"/>
</dbReference>
<dbReference type="Gene3D" id="1.10.245.10">
    <property type="entry name" value="SWIB/MDM2 domain"/>
    <property type="match status" value="1"/>
</dbReference>
<feature type="domain" description="DM2" evidence="2">
    <location>
        <begin position="83"/>
        <end position="160"/>
    </location>
</feature>
<dbReference type="InterPro" id="IPR019835">
    <property type="entry name" value="SWIB_domain"/>
</dbReference>
<feature type="region of interest" description="Disordered" evidence="1">
    <location>
        <begin position="1"/>
        <end position="101"/>
    </location>
</feature>
<comment type="caution">
    <text evidence="3">The sequence shown here is derived from an EMBL/GenBank/DDBJ whole genome shotgun (WGS) entry which is preliminary data.</text>
</comment>
<dbReference type="Pfam" id="PF02201">
    <property type="entry name" value="SWIB"/>
    <property type="match status" value="1"/>
</dbReference>
<gene>
    <name evidence="3" type="ORF">CEJ42_22345</name>
</gene>
<evidence type="ECO:0000313" key="3">
    <source>
        <dbReference type="EMBL" id="OWY26876.1"/>
    </source>
</evidence>
<accession>A0A246WKM5</accession>
<dbReference type="InterPro" id="IPR036885">
    <property type="entry name" value="SWIB_MDM2_dom_sf"/>
</dbReference>